<dbReference type="Gene3D" id="1.10.1760.20">
    <property type="match status" value="1"/>
</dbReference>
<dbReference type="EC" id="2.5.1.30" evidence="2"/>
<name>A0A7W8FYQ4_9FIRM</name>
<keyword evidence="1" id="KW-0812">Transmembrane</keyword>
<protein>
    <submittedName>
        <fullName evidence="2">Heptaprenyl diphosphate synthase</fullName>
        <ecNumber evidence="2">2.5.1.30</ecNumber>
    </submittedName>
</protein>
<evidence type="ECO:0000256" key="1">
    <source>
        <dbReference type="SAM" id="Phobius"/>
    </source>
</evidence>
<dbReference type="EMBL" id="JACHHD010000002">
    <property type="protein sequence ID" value="MBB5184207.1"/>
    <property type="molecule type" value="Genomic_DNA"/>
</dbReference>
<reference evidence="2 3" key="1">
    <citation type="submission" date="2020-08" db="EMBL/GenBank/DDBJ databases">
        <title>Genomic Encyclopedia of Type Strains, Phase IV (KMG-IV): sequencing the most valuable type-strain genomes for metagenomic binning, comparative biology and taxonomic classification.</title>
        <authorList>
            <person name="Goeker M."/>
        </authorList>
    </citation>
    <scope>NUCLEOTIDE SEQUENCE [LARGE SCALE GENOMIC DNA]</scope>
    <source>
        <strain evidence="2 3">DSM 26963</strain>
    </source>
</reference>
<feature type="transmembrane region" description="Helical" evidence="1">
    <location>
        <begin position="12"/>
        <end position="32"/>
    </location>
</feature>
<dbReference type="AlphaFoldDB" id="A0A7W8FYQ4"/>
<dbReference type="Pfam" id="PF07456">
    <property type="entry name" value="Hpre_diP_synt_I"/>
    <property type="match status" value="1"/>
</dbReference>
<comment type="caution">
    <text evidence="2">The sequence shown here is derived from an EMBL/GenBank/DDBJ whole genome shotgun (WGS) entry which is preliminary data.</text>
</comment>
<dbReference type="PIRSF" id="PIRSF027391">
    <property type="entry name" value="Hpre_diP_synt_I"/>
    <property type="match status" value="1"/>
</dbReference>
<feature type="transmembrane region" description="Helical" evidence="1">
    <location>
        <begin position="102"/>
        <end position="128"/>
    </location>
</feature>
<dbReference type="InterPro" id="IPR010898">
    <property type="entry name" value="Hpre_diP_synth_I"/>
</dbReference>
<feature type="transmembrane region" description="Helical" evidence="1">
    <location>
        <begin position="64"/>
        <end position="90"/>
    </location>
</feature>
<dbReference type="Proteomes" id="UP000521313">
    <property type="component" value="Unassembled WGS sequence"/>
</dbReference>
<feature type="transmembrane region" description="Helical" evidence="1">
    <location>
        <begin position="39"/>
        <end position="58"/>
    </location>
</feature>
<sequence>MKVQKTVELAFLMGAGIVLQITESFLPVSWILPGFKIGFANITGLFALQMYGISAMWLVNLGRVFLACLCQGTLFSVTFWISLAGALLSMAGMSIAYRMKCFSVFGVSVVGASMHSVGQVLMVTWIYQQYFMQLFLPVLLALSIVSGLCTGGLTQLLMKRWKGRNV</sequence>
<dbReference type="RefSeq" id="WP_183373984.1">
    <property type="nucleotide sequence ID" value="NZ_CALVCN010000035.1"/>
</dbReference>
<evidence type="ECO:0000313" key="3">
    <source>
        <dbReference type="Proteomes" id="UP000521313"/>
    </source>
</evidence>
<proteinExistence type="predicted"/>
<keyword evidence="1" id="KW-1133">Transmembrane helix</keyword>
<keyword evidence="1" id="KW-0472">Membrane</keyword>
<keyword evidence="2" id="KW-0808">Transferase</keyword>
<evidence type="ECO:0000313" key="2">
    <source>
        <dbReference type="EMBL" id="MBB5184207.1"/>
    </source>
</evidence>
<dbReference type="GO" id="GO:0000010">
    <property type="term" value="F:heptaprenyl diphosphate synthase activity"/>
    <property type="evidence" value="ECO:0007669"/>
    <property type="project" value="UniProtKB-EC"/>
</dbReference>
<organism evidence="2 3">
    <name type="scientific">Faecalicoccus acidiformans</name>
    <dbReference type="NCBI Taxonomy" id="915173"/>
    <lineage>
        <taxon>Bacteria</taxon>
        <taxon>Bacillati</taxon>
        <taxon>Bacillota</taxon>
        <taxon>Erysipelotrichia</taxon>
        <taxon>Erysipelotrichales</taxon>
        <taxon>Erysipelotrichaceae</taxon>
        <taxon>Faecalicoccus</taxon>
    </lineage>
</organism>
<gene>
    <name evidence="2" type="ORF">HNQ43_000242</name>
</gene>
<dbReference type="InterPro" id="IPR014535">
    <property type="entry name" value="Hpre_diP_synt_I"/>
</dbReference>
<accession>A0A7W8FYQ4</accession>
<feature type="transmembrane region" description="Helical" evidence="1">
    <location>
        <begin position="134"/>
        <end position="158"/>
    </location>
</feature>